<dbReference type="OrthoDB" id="5547302at2759"/>
<dbReference type="EMBL" id="LDAU01000119">
    <property type="protein sequence ID" value="KRX04356.1"/>
    <property type="molecule type" value="Genomic_DNA"/>
</dbReference>
<dbReference type="PROSITE" id="PS00518">
    <property type="entry name" value="ZF_RING_1"/>
    <property type="match status" value="1"/>
</dbReference>
<dbReference type="PROSITE" id="PS50089">
    <property type="entry name" value="ZF_RING_2"/>
    <property type="match status" value="1"/>
</dbReference>
<keyword evidence="7" id="KW-0430">Lectin</keyword>
<comment type="caution">
    <text evidence="7">The sequence shown here is derived from an EMBL/GenBank/DDBJ whole genome shotgun (WGS) entry which is preliminary data.</text>
</comment>
<dbReference type="InterPro" id="IPR001870">
    <property type="entry name" value="B30.2/SPRY"/>
</dbReference>
<dbReference type="PANTHER" id="PTHR12245:SF5">
    <property type="entry name" value="SPRY DOMAIN-CONTAINING SOCS BOX PROTEIN 3"/>
    <property type="match status" value="1"/>
</dbReference>
<dbReference type="InParanoid" id="A0A0V0QQ64"/>
<dbReference type="Gene3D" id="2.60.120.920">
    <property type="match status" value="1"/>
</dbReference>
<proteinExistence type="predicted"/>
<dbReference type="InterPro" id="IPR017907">
    <property type="entry name" value="Znf_RING_CS"/>
</dbReference>
<dbReference type="InterPro" id="IPR001841">
    <property type="entry name" value="Znf_RING"/>
</dbReference>
<dbReference type="PANTHER" id="PTHR12245">
    <property type="entry name" value="SPRY DOMAIN CONTAINING SOCS BOX PROTEIN"/>
    <property type="match status" value="1"/>
</dbReference>
<accession>A0A0V0QQ64</accession>
<evidence type="ECO:0000313" key="7">
    <source>
        <dbReference type="EMBL" id="KRX04356.1"/>
    </source>
</evidence>
<dbReference type="OMA" id="KWDKQRM"/>
<keyword evidence="2 4" id="KW-0863">Zinc-finger</keyword>
<name>A0A0V0QQ64_PSEPJ</name>
<keyword evidence="1" id="KW-0479">Metal-binding</keyword>
<keyword evidence="3" id="KW-0862">Zinc</keyword>
<dbReference type="InterPro" id="IPR043136">
    <property type="entry name" value="B30.2/SPRY_sf"/>
</dbReference>
<evidence type="ECO:0000256" key="4">
    <source>
        <dbReference type="PROSITE-ProRule" id="PRU00175"/>
    </source>
</evidence>
<dbReference type="InterPro" id="IPR018957">
    <property type="entry name" value="Znf_C3HC4_RING-type"/>
</dbReference>
<evidence type="ECO:0000259" key="6">
    <source>
        <dbReference type="PROSITE" id="PS50188"/>
    </source>
</evidence>
<evidence type="ECO:0000256" key="3">
    <source>
        <dbReference type="ARBA" id="ARBA00022833"/>
    </source>
</evidence>
<dbReference type="Pfam" id="PF00622">
    <property type="entry name" value="SPRY"/>
    <property type="match status" value="1"/>
</dbReference>
<sequence length="356" mass="40343">MATDEFGYDKDLFPNLTVETFDCMICSQIVRNPKECLGCGHLFCTPCIDSWFKKKNQCPNRCSDPIREPTKAIKRMYNDLDVKCEKCDKLLKLGDYDHHLTFCGKPKCKFFNACERYVAKGYEEEQVCSKECSLLSNIKKFDNNPLEQLKLIKEFMNKNFQPQILQNSNQAIKIQPQFGGQVQNGGFTWDSTRKGVGIQVSGDSCQVWLKEAAYMFRTIIANKPLMGGINYWEIIADSRTENELKIGVTCNQNFNYNSAFCDYDTGFSFYGLGQLRHGSNASGPQYGKRFKKEGVLGVCLDMNKGELSFALNGEYLGIAFKDPKLRNGPIYPAVSLLHCAGCKLDSTKPLPNYFPK</sequence>
<evidence type="ECO:0000259" key="5">
    <source>
        <dbReference type="PROSITE" id="PS50089"/>
    </source>
</evidence>
<dbReference type="GO" id="GO:0030246">
    <property type="term" value="F:carbohydrate binding"/>
    <property type="evidence" value="ECO:0007669"/>
    <property type="project" value="UniProtKB-KW"/>
</dbReference>
<dbReference type="Gene3D" id="3.30.40.10">
    <property type="entry name" value="Zinc/RING finger domain, C3HC4 (zinc finger)"/>
    <property type="match status" value="1"/>
</dbReference>
<feature type="domain" description="B30.2/SPRY" evidence="6">
    <location>
        <begin position="167"/>
        <end position="353"/>
    </location>
</feature>
<dbReference type="Proteomes" id="UP000054937">
    <property type="component" value="Unassembled WGS sequence"/>
</dbReference>
<keyword evidence="8" id="KW-1185">Reference proteome</keyword>
<dbReference type="AlphaFoldDB" id="A0A0V0QQ64"/>
<dbReference type="InterPro" id="IPR013320">
    <property type="entry name" value="ConA-like_dom_sf"/>
</dbReference>
<evidence type="ECO:0000256" key="1">
    <source>
        <dbReference type="ARBA" id="ARBA00022723"/>
    </source>
</evidence>
<dbReference type="Pfam" id="PF00097">
    <property type="entry name" value="zf-C3HC4"/>
    <property type="match status" value="1"/>
</dbReference>
<dbReference type="SUPFAM" id="SSF57850">
    <property type="entry name" value="RING/U-box"/>
    <property type="match status" value="1"/>
</dbReference>
<dbReference type="SMART" id="SM00449">
    <property type="entry name" value="SPRY"/>
    <property type="match status" value="1"/>
</dbReference>
<evidence type="ECO:0000256" key="2">
    <source>
        <dbReference type="ARBA" id="ARBA00022771"/>
    </source>
</evidence>
<gene>
    <name evidence="7" type="ORF">PPERSA_03596</name>
</gene>
<dbReference type="InterPro" id="IPR013083">
    <property type="entry name" value="Znf_RING/FYVE/PHD"/>
</dbReference>
<dbReference type="CDD" id="cd11709">
    <property type="entry name" value="SPRY"/>
    <property type="match status" value="1"/>
</dbReference>
<dbReference type="GO" id="GO:0008270">
    <property type="term" value="F:zinc ion binding"/>
    <property type="evidence" value="ECO:0007669"/>
    <property type="project" value="UniProtKB-KW"/>
</dbReference>
<feature type="domain" description="RING-type" evidence="5">
    <location>
        <begin position="23"/>
        <end position="59"/>
    </location>
</feature>
<dbReference type="PROSITE" id="PS50188">
    <property type="entry name" value="B302_SPRY"/>
    <property type="match status" value="1"/>
</dbReference>
<dbReference type="SUPFAM" id="SSF49899">
    <property type="entry name" value="Concanavalin A-like lectins/glucanases"/>
    <property type="match status" value="1"/>
</dbReference>
<protein>
    <submittedName>
        <fullName evidence="7">Concanavalin A-like lectin/glucanases superfamily</fullName>
    </submittedName>
</protein>
<evidence type="ECO:0000313" key="8">
    <source>
        <dbReference type="Proteomes" id="UP000054937"/>
    </source>
</evidence>
<dbReference type="InterPro" id="IPR050672">
    <property type="entry name" value="FBXO45-Fsn/SPSB_families"/>
</dbReference>
<reference evidence="7 8" key="1">
    <citation type="journal article" date="2015" name="Sci. Rep.">
        <title>Genome of the facultative scuticociliatosis pathogen Pseudocohnilembus persalinus provides insight into its virulence through horizontal gene transfer.</title>
        <authorList>
            <person name="Xiong J."/>
            <person name="Wang G."/>
            <person name="Cheng J."/>
            <person name="Tian M."/>
            <person name="Pan X."/>
            <person name="Warren A."/>
            <person name="Jiang C."/>
            <person name="Yuan D."/>
            <person name="Miao W."/>
        </authorList>
    </citation>
    <scope>NUCLEOTIDE SEQUENCE [LARGE SCALE GENOMIC DNA]</scope>
    <source>
        <strain evidence="7">36N120E</strain>
    </source>
</reference>
<dbReference type="InterPro" id="IPR003877">
    <property type="entry name" value="SPRY_dom"/>
</dbReference>
<organism evidence="7 8">
    <name type="scientific">Pseudocohnilembus persalinus</name>
    <name type="common">Ciliate</name>
    <dbReference type="NCBI Taxonomy" id="266149"/>
    <lineage>
        <taxon>Eukaryota</taxon>
        <taxon>Sar</taxon>
        <taxon>Alveolata</taxon>
        <taxon>Ciliophora</taxon>
        <taxon>Intramacronucleata</taxon>
        <taxon>Oligohymenophorea</taxon>
        <taxon>Scuticociliatia</taxon>
        <taxon>Philasterida</taxon>
        <taxon>Pseudocohnilembidae</taxon>
        <taxon>Pseudocohnilembus</taxon>
    </lineage>
</organism>